<dbReference type="AlphaFoldDB" id="A0A6J7F6I5"/>
<keyword evidence="1" id="KW-0472">Membrane</keyword>
<keyword evidence="1" id="KW-1133">Transmembrane helix</keyword>
<reference evidence="2" key="1">
    <citation type="submission" date="2020-05" db="EMBL/GenBank/DDBJ databases">
        <authorList>
            <person name="Chiriac C."/>
            <person name="Salcher M."/>
            <person name="Ghai R."/>
            <person name="Kavagutti S V."/>
        </authorList>
    </citation>
    <scope>NUCLEOTIDE SEQUENCE</scope>
</reference>
<gene>
    <name evidence="2" type="ORF">UFOPK3376_02788</name>
</gene>
<evidence type="ECO:0000313" key="2">
    <source>
        <dbReference type="EMBL" id="CAB4890481.1"/>
    </source>
</evidence>
<feature type="transmembrane region" description="Helical" evidence="1">
    <location>
        <begin position="48"/>
        <end position="67"/>
    </location>
</feature>
<proteinExistence type="predicted"/>
<organism evidence="2">
    <name type="scientific">freshwater metagenome</name>
    <dbReference type="NCBI Taxonomy" id="449393"/>
    <lineage>
        <taxon>unclassified sequences</taxon>
        <taxon>metagenomes</taxon>
        <taxon>ecological metagenomes</taxon>
    </lineage>
</organism>
<protein>
    <submittedName>
        <fullName evidence="2">Unannotated protein</fullName>
    </submittedName>
</protein>
<sequence>MLMTNDFVFKDGHQIPSWLSGVLSDVAGLFALPVVLISIAELSMRRLLGWRFAAIVALGVGVVFAAAKLSDSVADVLTTLWTWTLTPISLLVHGRLPRPVGLVHDPTDLVALVAAAVVPAFVAGSSTRAAAAAAAGESKMLVDE</sequence>
<feature type="transmembrane region" description="Helical" evidence="1">
    <location>
        <begin position="73"/>
        <end position="92"/>
    </location>
</feature>
<feature type="transmembrane region" description="Helical" evidence="1">
    <location>
        <begin position="15"/>
        <end position="36"/>
    </location>
</feature>
<dbReference type="EMBL" id="CAFBLP010000104">
    <property type="protein sequence ID" value="CAB4890481.1"/>
    <property type="molecule type" value="Genomic_DNA"/>
</dbReference>
<evidence type="ECO:0000256" key="1">
    <source>
        <dbReference type="SAM" id="Phobius"/>
    </source>
</evidence>
<accession>A0A6J7F6I5</accession>
<name>A0A6J7F6I5_9ZZZZ</name>
<keyword evidence="1" id="KW-0812">Transmembrane</keyword>